<feature type="transmembrane region" description="Helical" evidence="1">
    <location>
        <begin position="101"/>
        <end position="120"/>
    </location>
</feature>
<evidence type="ECO:0008006" key="4">
    <source>
        <dbReference type="Google" id="ProtNLM"/>
    </source>
</evidence>
<protein>
    <recommendedName>
        <fullName evidence="4">Integral membrane protein</fullName>
    </recommendedName>
</protein>
<keyword evidence="3" id="KW-1185">Reference proteome</keyword>
<dbReference type="RefSeq" id="WP_220808509.1">
    <property type="nucleotide sequence ID" value="NZ_BPMK01000009.1"/>
</dbReference>
<comment type="caution">
    <text evidence="2">The sequence shown here is derived from an EMBL/GenBank/DDBJ whole genome shotgun (WGS) entry which is preliminary data.</text>
</comment>
<proteinExistence type="predicted"/>
<evidence type="ECO:0000313" key="3">
    <source>
        <dbReference type="Proteomes" id="UP000887222"/>
    </source>
</evidence>
<dbReference type="Proteomes" id="UP000887222">
    <property type="component" value="Unassembled WGS sequence"/>
</dbReference>
<keyword evidence="1" id="KW-0812">Transmembrane</keyword>
<keyword evidence="1" id="KW-1133">Transmembrane helix</keyword>
<dbReference type="EMBL" id="BPMK01000009">
    <property type="protein sequence ID" value="GIZ52310.1"/>
    <property type="molecule type" value="Genomic_DNA"/>
</dbReference>
<name>A0ABQ4Q679_9BURK</name>
<feature type="transmembrane region" description="Helical" evidence="1">
    <location>
        <begin position="12"/>
        <end position="32"/>
    </location>
</feature>
<evidence type="ECO:0000313" key="2">
    <source>
        <dbReference type="EMBL" id="GIZ52310.1"/>
    </source>
</evidence>
<organism evidence="2 3">
    <name type="scientific">Noviherbaspirillum aridicola</name>
    <dbReference type="NCBI Taxonomy" id="2849687"/>
    <lineage>
        <taxon>Bacteria</taxon>
        <taxon>Pseudomonadati</taxon>
        <taxon>Pseudomonadota</taxon>
        <taxon>Betaproteobacteria</taxon>
        <taxon>Burkholderiales</taxon>
        <taxon>Oxalobacteraceae</taxon>
        <taxon>Noviherbaspirillum</taxon>
    </lineage>
</organism>
<evidence type="ECO:0000256" key="1">
    <source>
        <dbReference type="SAM" id="Phobius"/>
    </source>
</evidence>
<gene>
    <name evidence="2" type="ORF">NCCP691_23240</name>
</gene>
<keyword evidence="1" id="KW-0472">Membrane</keyword>
<feature type="transmembrane region" description="Helical" evidence="1">
    <location>
        <begin position="72"/>
        <end position="95"/>
    </location>
</feature>
<reference evidence="2 3" key="1">
    <citation type="journal article" date="2022" name="Int. J. Syst. Evol. Microbiol.">
        <title>Noviherbaspirillum aridicola sp. nov., isolated from an arid soil in Pakistan.</title>
        <authorList>
            <person name="Khan I.U."/>
            <person name="Saqib M."/>
            <person name="Amin A."/>
            <person name="Hussain F."/>
            <person name="Li L."/>
            <person name="Liu Y.H."/>
            <person name="Fang B.Z."/>
            <person name="Ahmed I."/>
            <person name="Li W.J."/>
        </authorList>
    </citation>
    <scope>NUCLEOTIDE SEQUENCE [LARGE SCALE GENOMIC DNA]</scope>
    <source>
        <strain evidence="2 3">NCCP-691</strain>
    </source>
</reference>
<sequence>MFKLDSPLFLRRVLLADAAASAATGLLLAFGADPLEPLLGLPAVLLRTAGYALLPFAALVCLLATRKHIPRAGVWAVIVVNALWVVDSVVLLASGHVTPTVLGQAFVVAQAIVVATFAELEFGAVRRVRALAA</sequence>
<feature type="transmembrane region" description="Helical" evidence="1">
    <location>
        <begin position="44"/>
        <end position="65"/>
    </location>
</feature>
<accession>A0ABQ4Q679</accession>